<feature type="transmembrane region" description="Helical" evidence="1">
    <location>
        <begin position="284"/>
        <end position="307"/>
    </location>
</feature>
<keyword evidence="3" id="KW-1185">Reference proteome</keyword>
<keyword evidence="1" id="KW-0472">Membrane</keyword>
<feature type="transmembrane region" description="Helical" evidence="1">
    <location>
        <begin position="253"/>
        <end position="272"/>
    </location>
</feature>
<dbReference type="InterPro" id="IPR058278">
    <property type="entry name" value="DUF7972"/>
</dbReference>
<evidence type="ECO:0008006" key="4">
    <source>
        <dbReference type="Google" id="ProtNLM"/>
    </source>
</evidence>
<evidence type="ECO:0000313" key="2">
    <source>
        <dbReference type="EMBL" id="MFC6771289.1"/>
    </source>
</evidence>
<dbReference type="EMBL" id="JBHSWT010000324">
    <property type="protein sequence ID" value="MFC6771289.1"/>
    <property type="molecule type" value="Genomic_DNA"/>
</dbReference>
<name>A0ABD5T1X3_9EURY</name>
<dbReference type="Pfam" id="PF25927">
    <property type="entry name" value="DUF7972"/>
    <property type="match status" value="1"/>
</dbReference>
<feature type="transmembrane region" description="Helical" evidence="1">
    <location>
        <begin position="31"/>
        <end position="50"/>
    </location>
</feature>
<proteinExistence type="predicted"/>
<keyword evidence="1" id="KW-1133">Transmembrane helix</keyword>
<reference evidence="2 3" key="1">
    <citation type="journal article" date="2019" name="Int. J. Syst. Evol. Microbiol.">
        <title>The Global Catalogue of Microorganisms (GCM) 10K type strain sequencing project: providing services to taxonomists for standard genome sequencing and annotation.</title>
        <authorList>
            <consortium name="The Broad Institute Genomics Platform"/>
            <consortium name="The Broad Institute Genome Sequencing Center for Infectious Disease"/>
            <person name="Wu L."/>
            <person name="Ma J."/>
        </authorList>
    </citation>
    <scope>NUCLEOTIDE SEQUENCE [LARGE SCALE GENOMIC DNA]</scope>
    <source>
        <strain evidence="2 3">PJ61</strain>
    </source>
</reference>
<feature type="transmembrane region" description="Helical" evidence="1">
    <location>
        <begin position="70"/>
        <end position="89"/>
    </location>
</feature>
<comment type="caution">
    <text evidence="2">The sequence shown here is derived from an EMBL/GenBank/DDBJ whole genome shotgun (WGS) entry which is preliminary data.</text>
</comment>
<dbReference type="Proteomes" id="UP001596274">
    <property type="component" value="Unassembled WGS sequence"/>
</dbReference>
<keyword evidence="1" id="KW-0812">Transmembrane</keyword>
<organism evidence="2 3">
    <name type="scientific">Halorubrum pallidum</name>
    <dbReference type="NCBI Taxonomy" id="1526114"/>
    <lineage>
        <taxon>Archaea</taxon>
        <taxon>Methanobacteriati</taxon>
        <taxon>Methanobacteriota</taxon>
        <taxon>Stenosarchaea group</taxon>
        <taxon>Halobacteria</taxon>
        <taxon>Halobacteriales</taxon>
        <taxon>Haloferacaceae</taxon>
        <taxon>Halorubrum</taxon>
    </lineage>
</organism>
<gene>
    <name evidence="2" type="ORF">ACFQDD_07145</name>
</gene>
<evidence type="ECO:0000313" key="3">
    <source>
        <dbReference type="Proteomes" id="UP001596274"/>
    </source>
</evidence>
<accession>A0ABD5T1X3</accession>
<protein>
    <recommendedName>
        <fullName evidence="4">DUF4239 domain-containing protein</fullName>
    </recommendedName>
</protein>
<evidence type="ECO:0000256" key="1">
    <source>
        <dbReference type="SAM" id="Phobius"/>
    </source>
</evidence>
<sequence>MDPELRTESSVYEKTAWERVRAWVLIEGSRPVVAGGITLGIVGIVGALIWGDILAVGPDSSVDSLFSSGLTAGVVTLITVTLSINQLVISRVFGTVNSLTDRLDGARELHEDVASLAEQPSSPNDPAAFLSLIARTLRDRAETLRSMGDSGEWDPPNEVTDAVRDIEAYGEDIDSHLEDNTQVNYVLNVLLGTEYAVNLRAVQHVRNGYVESAPEAVQTEIRAVEELLESIAVVRQFYKTIALQQDFAELSRMIVYTGLIAFVTTIAVTLVYRESAVTVPPSLLPAVVTLGLGIVTTPLTLFVSYILRAATVARRTVSVGPFVPP</sequence>
<dbReference type="AlphaFoldDB" id="A0ABD5T1X3"/>